<name>A0A4S4A0T1_9FLAO</name>
<evidence type="ECO:0000259" key="1">
    <source>
        <dbReference type="PROSITE" id="PS50943"/>
    </source>
</evidence>
<dbReference type="EMBL" id="SSNZ01000002">
    <property type="protein sequence ID" value="THF51924.1"/>
    <property type="molecule type" value="Genomic_DNA"/>
</dbReference>
<dbReference type="OrthoDB" id="1339093at2"/>
<dbReference type="PROSITE" id="PS50943">
    <property type="entry name" value="HTH_CROC1"/>
    <property type="match status" value="1"/>
</dbReference>
<keyword evidence="3" id="KW-1185">Reference proteome</keyword>
<dbReference type="Gene3D" id="1.10.260.40">
    <property type="entry name" value="lambda repressor-like DNA-binding domains"/>
    <property type="match status" value="1"/>
</dbReference>
<dbReference type="InterPro" id="IPR010982">
    <property type="entry name" value="Lambda_DNA-bd_dom_sf"/>
</dbReference>
<reference evidence="2 3" key="1">
    <citation type="submission" date="2019-04" db="EMBL/GenBank/DDBJ databases">
        <title>Flavobacterium sp. nov. isolated from construction timber.</title>
        <authorList>
            <person name="Lin S.-Y."/>
            <person name="Chang C.-T."/>
            <person name="Young C.-C."/>
        </authorList>
    </citation>
    <scope>NUCLEOTIDE SEQUENCE [LARGE SCALE GENOMIC DNA]</scope>
    <source>
        <strain evidence="2 3">CC-CTC003</strain>
    </source>
</reference>
<dbReference type="SUPFAM" id="SSF47413">
    <property type="entry name" value="lambda repressor-like DNA-binding domains"/>
    <property type="match status" value="1"/>
</dbReference>
<dbReference type="SMART" id="SM00530">
    <property type="entry name" value="HTH_XRE"/>
    <property type="match status" value="1"/>
</dbReference>
<gene>
    <name evidence="2" type="ORF">E6C50_05580</name>
</gene>
<accession>A0A4S4A0T1</accession>
<organism evidence="2 3">
    <name type="scientific">Flavobacterium supellecticarium</name>
    <dbReference type="NCBI Taxonomy" id="2565924"/>
    <lineage>
        <taxon>Bacteria</taxon>
        <taxon>Pseudomonadati</taxon>
        <taxon>Bacteroidota</taxon>
        <taxon>Flavobacteriia</taxon>
        <taxon>Flavobacteriales</taxon>
        <taxon>Flavobacteriaceae</taxon>
        <taxon>Flavobacterium</taxon>
    </lineage>
</organism>
<proteinExistence type="predicted"/>
<protein>
    <submittedName>
        <fullName evidence="2">Helix-turn-helix transcriptional regulator</fullName>
    </submittedName>
</protein>
<comment type="caution">
    <text evidence="2">The sequence shown here is derived from an EMBL/GenBank/DDBJ whole genome shotgun (WGS) entry which is preliminary data.</text>
</comment>
<dbReference type="Proteomes" id="UP000307507">
    <property type="component" value="Unassembled WGS sequence"/>
</dbReference>
<evidence type="ECO:0000313" key="2">
    <source>
        <dbReference type="EMBL" id="THF51924.1"/>
    </source>
</evidence>
<dbReference type="AlphaFoldDB" id="A0A4S4A0T1"/>
<feature type="domain" description="HTH cro/C1-type" evidence="1">
    <location>
        <begin position="96"/>
        <end position="151"/>
    </location>
</feature>
<dbReference type="CDD" id="cd00093">
    <property type="entry name" value="HTH_XRE"/>
    <property type="match status" value="1"/>
</dbReference>
<evidence type="ECO:0000313" key="3">
    <source>
        <dbReference type="Proteomes" id="UP000307507"/>
    </source>
</evidence>
<sequence length="180" mass="21313">MNTDFTIDEFIRKGIITDELELERALIADRKLRLLAKDNLHFKNLRKKLRNLIEAYERKEWSDIGQLTDEKLAESNFWETVAEQERIFIEKRKHLIRKELKIRKLIQKDLAHLLGHKSKTHMSELMNGIKPFTLKDLILIHQLLRIDIKELIPVFLSKEDMIRVQSALAELGKPHIKLCS</sequence>
<dbReference type="InterPro" id="IPR001387">
    <property type="entry name" value="Cro/C1-type_HTH"/>
</dbReference>
<dbReference type="GO" id="GO:0003677">
    <property type="term" value="F:DNA binding"/>
    <property type="evidence" value="ECO:0007669"/>
    <property type="project" value="InterPro"/>
</dbReference>